<dbReference type="Proteomes" id="UP000573499">
    <property type="component" value="Unassembled WGS sequence"/>
</dbReference>
<name>A0A7W2IME7_9BURK</name>
<dbReference type="InterPro" id="IPR035093">
    <property type="entry name" value="RelE/ParE_toxin_dom_sf"/>
</dbReference>
<reference evidence="2 3" key="1">
    <citation type="submission" date="2020-07" db="EMBL/GenBank/DDBJ databases">
        <title>Novel species isolated from subtropical streams in China.</title>
        <authorList>
            <person name="Lu H."/>
        </authorList>
    </citation>
    <scope>NUCLEOTIDE SEQUENCE [LARGE SCALE GENOMIC DNA]</scope>
    <source>
        <strain evidence="2 3">LX47W</strain>
    </source>
</reference>
<evidence type="ECO:0000313" key="2">
    <source>
        <dbReference type="EMBL" id="MBA5689613.1"/>
    </source>
</evidence>
<organism evidence="2 3">
    <name type="scientific">Rugamonas apoptosis</name>
    <dbReference type="NCBI Taxonomy" id="2758570"/>
    <lineage>
        <taxon>Bacteria</taxon>
        <taxon>Pseudomonadati</taxon>
        <taxon>Pseudomonadota</taxon>
        <taxon>Betaproteobacteria</taxon>
        <taxon>Burkholderiales</taxon>
        <taxon>Oxalobacteraceae</taxon>
        <taxon>Telluria group</taxon>
        <taxon>Rugamonas</taxon>
    </lineage>
</organism>
<dbReference type="InterPro" id="IPR007712">
    <property type="entry name" value="RelE/ParE_toxin"/>
</dbReference>
<dbReference type="SUPFAM" id="SSF143011">
    <property type="entry name" value="RelE-like"/>
    <property type="match status" value="1"/>
</dbReference>
<protein>
    <submittedName>
        <fullName evidence="2">Type II toxin-antitoxin system RelE/ParE family toxin</fullName>
    </submittedName>
</protein>
<dbReference type="AlphaFoldDB" id="A0A7W2IME7"/>
<gene>
    <name evidence="2" type="ORF">H3H39_21445</name>
</gene>
<accession>A0A7W2IME7</accession>
<dbReference type="RefSeq" id="WP_182156382.1">
    <property type="nucleotide sequence ID" value="NZ_JACEZU010000012.1"/>
</dbReference>
<sequence>MKIVWTEAAKHDLMDIRDFLRHSESPRFAIRVTKEIRDEVATLKEWPKYKGIFVKELEELNLSQYRQLLAGQHRIIFERGGADVCYIHLVCHTSRDLEALLRRRLLSV</sequence>
<proteinExistence type="predicted"/>
<evidence type="ECO:0000256" key="1">
    <source>
        <dbReference type="ARBA" id="ARBA00022649"/>
    </source>
</evidence>
<comment type="caution">
    <text evidence="2">The sequence shown here is derived from an EMBL/GenBank/DDBJ whole genome shotgun (WGS) entry which is preliminary data.</text>
</comment>
<dbReference type="Gene3D" id="3.30.2310.20">
    <property type="entry name" value="RelE-like"/>
    <property type="match status" value="1"/>
</dbReference>
<dbReference type="EMBL" id="JACEZU010000012">
    <property type="protein sequence ID" value="MBA5689613.1"/>
    <property type="molecule type" value="Genomic_DNA"/>
</dbReference>
<keyword evidence="1" id="KW-1277">Toxin-antitoxin system</keyword>
<evidence type="ECO:0000313" key="3">
    <source>
        <dbReference type="Proteomes" id="UP000573499"/>
    </source>
</evidence>
<keyword evidence="3" id="KW-1185">Reference proteome</keyword>
<dbReference type="Pfam" id="PF05016">
    <property type="entry name" value="ParE_toxin"/>
    <property type="match status" value="1"/>
</dbReference>